<protein>
    <recommendedName>
        <fullName evidence="1">Tc1-like transposase DDE domain-containing protein</fullName>
    </recommendedName>
</protein>
<dbReference type="Gene3D" id="3.30.420.10">
    <property type="entry name" value="Ribonuclease H-like superfamily/Ribonuclease H"/>
    <property type="match status" value="2"/>
</dbReference>
<dbReference type="PANTHER" id="PTHR47326">
    <property type="entry name" value="TRANSPOSABLE ELEMENT TC3 TRANSPOSASE-LIKE PROTEIN"/>
    <property type="match status" value="1"/>
</dbReference>
<dbReference type="OrthoDB" id="6435261at2759"/>
<keyword evidence="3" id="KW-1185">Reference proteome</keyword>
<gene>
    <name evidence="2" type="ORF">AVEN_1340_1</name>
</gene>
<evidence type="ECO:0000313" key="2">
    <source>
        <dbReference type="EMBL" id="GBM11007.1"/>
    </source>
</evidence>
<dbReference type="GO" id="GO:0003676">
    <property type="term" value="F:nucleic acid binding"/>
    <property type="evidence" value="ECO:0007669"/>
    <property type="project" value="InterPro"/>
</dbReference>
<evidence type="ECO:0000313" key="3">
    <source>
        <dbReference type="Proteomes" id="UP000499080"/>
    </source>
</evidence>
<organism evidence="2 3">
    <name type="scientific">Araneus ventricosus</name>
    <name type="common">Orbweaver spider</name>
    <name type="synonym">Epeira ventricosa</name>
    <dbReference type="NCBI Taxonomy" id="182803"/>
    <lineage>
        <taxon>Eukaryota</taxon>
        <taxon>Metazoa</taxon>
        <taxon>Ecdysozoa</taxon>
        <taxon>Arthropoda</taxon>
        <taxon>Chelicerata</taxon>
        <taxon>Arachnida</taxon>
        <taxon>Araneae</taxon>
        <taxon>Araneomorphae</taxon>
        <taxon>Entelegynae</taxon>
        <taxon>Araneoidea</taxon>
        <taxon>Araneidae</taxon>
        <taxon>Araneus</taxon>
    </lineage>
</organism>
<evidence type="ECO:0000259" key="1">
    <source>
        <dbReference type="Pfam" id="PF13358"/>
    </source>
</evidence>
<dbReference type="AlphaFoldDB" id="A0A4Y2D4I2"/>
<accession>A0A4Y2D4I2</accession>
<dbReference type="InterPro" id="IPR038717">
    <property type="entry name" value="Tc1-like_DDE_dom"/>
</dbReference>
<dbReference type="InterPro" id="IPR036397">
    <property type="entry name" value="RNaseH_sf"/>
</dbReference>
<comment type="caution">
    <text evidence="2">The sequence shown here is derived from an EMBL/GenBank/DDBJ whole genome shotgun (WGS) entry which is preliminary data.</text>
</comment>
<dbReference type="Proteomes" id="UP000499080">
    <property type="component" value="Unassembled WGS sequence"/>
</dbReference>
<dbReference type="EMBL" id="BGPR01000293">
    <property type="protein sequence ID" value="GBM11007.1"/>
    <property type="molecule type" value="Genomic_DNA"/>
</dbReference>
<dbReference type="PANTHER" id="PTHR47326:SF1">
    <property type="entry name" value="HTH PSQ-TYPE DOMAIN-CONTAINING PROTEIN"/>
    <property type="match status" value="1"/>
</dbReference>
<dbReference type="Pfam" id="PF13358">
    <property type="entry name" value="DDE_3"/>
    <property type="match status" value="1"/>
</dbReference>
<sequence length="183" mass="20916">MDDNARPHRVTIADDFLESEGIVRMEWPAYSPDLNPVENLWDALDRAICRRFPPPASHAQRFRNCPTGGMSITGLCGGRRFSTLRQHCSWVSGYNIPPAVDRQGGCHGIATKIPDITPLDFYLWGYVKQHVYGERINYINHLKQRITDVIHSVTPDVLTRVWEELDYRLDACRATNGAHTELR</sequence>
<proteinExistence type="predicted"/>
<feature type="domain" description="Tc1-like transposase DDE" evidence="1">
    <location>
        <begin position="3"/>
        <end position="50"/>
    </location>
</feature>
<reference evidence="2 3" key="1">
    <citation type="journal article" date="2019" name="Sci. Rep.">
        <title>Orb-weaving spider Araneus ventricosus genome elucidates the spidroin gene catalogue.</title>
        <authorList>
            <person name="Kono N."/>
            <person name="Nakamura H."/>
            <person name="Ohtoshi R."/>
            <person name="Moran D.A.P."/>
            <person name="Shinohara A."/>
            <person name="Yoshida Y."/>
            <person name="Fujiwara M."/>
            <person name="Mori M."/>
            <person name="Tomita M."/>
            <person name="Arakawa K."/>
        </authorList>
    </citation>
    <scope>NUCLEOTIDE SEQUENCE [LARGE SCALE GENOMIC DNA]</scope>
</reference>
<name>A0A4Y2D4I2_ARAVE</name>